<dbReference type="Proteomes" id="UP000664844">
    <property type="component" value="Unassembled WGS sequence"/>
</dbReference>
<dbReference type="EMBL" id="JAFLQW010000304">
    <property type="protein sequence ID" value="MBO0349690.1"/>
    <property type="molecule type" value="Genomic_DNA"/>
</dbReference>
<dbReference type="Gene3D" id="3.40.1550.10">
    <property type="entry name" value="CheC-like"/>
    <property type="match status" value="1"/>
</dbReference>
<name>A0ABS3FRD9_9CYAN</name>
<dbReference type="InterPro" id="IPR050992">
    <property type="entry name" value="CheZ_family_phosphatases"/>
</dbReference>
<sequence>MNLTVDQLDTLQELVNIGVGRAASVLNEMIDCHIRLQVPFIRVFSPEQMKQELETRLGVSLVSAVRLGFSGSFSGLAQLVFPTDSASKLVALLTNEEVGTPDLDAVKIGTLTEVGNIVINGVMGSMSNLLKQHLNYSLPMYLEDTVEHLLSSKQLEPNTTILLAQARFTIEQLQIAGDIILIFKVGSFDALLTALEMIEEGEEE</sequence>
<dbReference type="RefSeq" id="WP_207088199.1">
    <property type="nucleotide sequence ID" value="NZ_JAFLQW010000304.1"/>
</dbReference>
<evidence type="ECO:0000259" key="3">
    <source>
        <dbReference type="Pfam" id="PF04509"/>
    </source>
</evidence>
<evidence type="ECO:0000256" key="2">
    <source>
        <dbReference type="ARBA" id="ARBA00022801"/>
    </source>
</evidence>
<reference evidence="4 5" key="1">
    <citation type="submission" date="2021-03" db="EMBL/GenBank/DDBJ databases">
        <title>Metabolic Capacity of the Antarctic Cyanobacterium Phormidium pseudopriestleyi that Sustains Oxygenic Photosynthesis in the Presence of Hydrogen Sulfide.</title>
        <authorList>
            <person name="Lumian J.E."/>
            <person name="Jungblut A.D."/>
            <person name="Dillon M.L."/>
            <person name="Hawes I."/>
            <person name="Doran P.T."/>
            <person name="Mackey T.J."/>
            <person name="Dick G.J."/>
            <person name="Grettenberger C.L."/>
            <person name="Sumner D.Y."/>
        </authorList>
    </citation>
    <scope>NUCLEOTIDE SEQUENCE [LARGE SCALE GENOMIC DNA]</scope>
    <source>
        <strain evidence="4 5">FRX01</strain>
    </source>
</reference>
<dbReference type="Pfam" id="PF04509">
    <property type="entry name" value="CheC"/>
    <property type="match status" value="1"/>
</dbReference>
<keyword evidence="2" id="KW-0378">Hydrolase</keyword>
<keyword evidence="5" id="KW-1185">Reference proteome</keyword>
<evidence type="ECO:0000256" key="1">
    <source>
        <dbReference type="ARBA" id="ARBA00022500"/>
    </source>
</evidence>
<feature type="domain" description="CheC-like protein" evidence="3">
    <location>
        <begin position="7"/>
        <end position="40"/>
    </location>
</feature>
<dbReference type="PANTHER" id="PTHR43693:SF1">
    <property type="entry name" value="PROTEIN PHOSPHATASE CHEZ"/>
    <property type="match status" value="1"/>
</dbReference>
<accession>A0ABS3FRD9</accession>
<proteinExistence type="predicted"/>
<protein>
    <submittedName>
        <fullName evidence="4">Chemotaxis protein CheC</fullName>
    </submittedName>
</protein>
<comment type="caution">
    <text evidence="4">The sequence shown here is derived from an EMBL/GenBank/DDBJ whole genome shotgun (WGS) entry which is preliminary data.</text>
</comment>
<dbReference type="CDD" id="cd17910">
    <property type="entry name" value="CheC_ClassII"/>
    <property type="match status" value="1"/>
</dbReference>
<keyword evidence="1" id="KW-0145">Chemotaxis</keyword>
<evidence type="ECO:0000313" key="4">
    <source>
        <dbReference type="EMBL" id="MBO0349690.1"/>
    </source>
</evidence>
<dbReference type="InterPro" id="IPR028976">
    <property type="entry name" value="CheC-like_sf"/>
</dbReference>
<organism evidence="4 5">
    <name type="scientific">Phormidium pseudopriestleyi FRX01</name>
    <dbReference type="NCBI Taxonomy" id="1759528"/>
    <lineage>
        <taxon>Bacteria</taxon>
        <taxon>Bacillati</taxon>
        <taxon>Cyanobacteriota</taxon>
        <taxon>Cyanophyceae</taxon>
        <taxon>Oscillatoriophycideae</taxon>
        <taxon>Oscillatoriales</taxon>
        <taxon>Oscillatoriaceae</taxon>
        <taxon>Phormidium</taxon>
    </lineage>
</organism>
<gene>
    <name evidence="4" type="ORF">J0895_11335</name>
</gene>
<dbReference type="SUPFAM" id="SSF103039">
    <property type="entry name" value="CheC-like"/>
    <property type="match status" value="1"/>
</dbReference>
<dbReference type="InterPro" id="IPR007597">
    <property type="entry name" value="CheC"/>
</dbReference>
<dbReference type="PANTHER" id="PTHR43693">
    <property type="entry name" value="PROTEIN PHOSPHATASE CHEZ"/>
    <property type="match status" value="1"/>
</dbReference>
<evidence type="ECO:0000313" key="5">
    <source>
        <dbReference type="Proteomes" id="UP000664844"/>
    </source>
</evidence>